<dbReference type="PANTHER" id="PTHR43581:SF4">
    <property type="entry name" value="ATP_GTP PHOSPHATASE"/>
    <property type="match status" value="1"/>
</dbReference>
<dbReference type="Pfam" id="PF13175">
    <property type="entry name" value="AAA_15"/>
    <property type="match status" value="1"/>
</dbReference>
<dbReference type="SUPFAM" id="SSF52540">
    <property type="entry name" value="P-loop containing nucleoside triphosphate hydrolases"/>
    <property type="match status" value="1"/>
</dbReference>
<reference evidence="5" key="1">
    <citation type="submission" date="2011-01" db="EMBL/GenBank/DDBJ databases">
        <title>Complete sequence of plasmid5 of Acidobacterium sp. MP5ACTX9.</title>
        <authorList>
            <consortium name="US DOE Joint Genome Institute"/>
            <person name="Lucas S."/>
            <person name="Copeland A."/>
            <person name="Lapidus A."/>
            <person name="Cheng J.-F."/>
            <person name="Goodwin L."/>
            <person name="Pitluck S."/>
            <person name="Teshima H."/>
            <person name="Detter J.C."/>
            <person name="Han C."/>
            <person name="Tapia R."/>
            <person name="Land M."/>
            <person name="Hauser L."/>
            <person name="Kyrpides N."/>
            <person name="Ivanova N."/>
            <person name="Ovchinnikova G."/>
            <person name="Pagani I."/>
            <person name="Rawat S.R."/>
            <person name="Mannisto M."/>
            <person name="Haggblom M.M."/>
            <person name="Woyke T."/>
        </authorList>
    </citation>
    <scope>NUCLEOTIDE SEQUENCE [LARGE SCALE GENOMIC DNA]</scope>
    <source>
        <strain evidence="5">MP5ACTX9</strain>
        <plasmid evidence="5">Plasmid pACIX905</plasmid>
    </source>
</reference>
<dbReference type="CDD" id="cd01026">
    <property type="entry name" value="TOPRIM_OLD"/>
    <property type="match status" value="1"/>
</dbReference>
<dbReference type="PANTHER" id="PTHR43581">
    <property type="entry name" value="ATP/GTP PHOSPHATASE"/>
    <property type="match status" value="1"/>
</dbReference>
<evidence type="ECO:0000259" key="2">
    <source>
        <dbReference type="Pfam" id="PF13476"/>
    </source>
</evidence>
<dbReference type="InterPro" id="IPR038729">
    <property type="entry name" value="Rad50/SbcC_AAA"/>
</dbReference>
<dbReference type="Gene3D" id="3.40.50.300">
    <property type="entry name" value="P-loop containing nucleotide triphosphate hydrolases"/>
    <property type="match status" value="1"/>
</dbReference>
<dbReference type="InterPro" id="IPR051396">
    <property type="entry name" value="Bact_Antivir_Def_Nuclease"/>
</dbReference>
<evidence type="ECO:0000259" key="3">
    <source>
        <dbReference type="Pfam" id="PF20469"/>
    </source>
</evidence>
<dbReference type="Pfam" id="PF20469">
    <property type="entry name" value="OLD-like_TOPRIM"/>
    <property type="match status" value="1"/>
</dbReference>
<dbReference type="InterPro" id="IPR034139">
    <property type="entry name" value="TOPRIM_OLD"/>
</dbReference>
<evidence type="ECO:0000259" key="1">
    <source>
        <dbReference type="Pfam" id="PF13175"/>
    </source>
</evidence>
<dbReference type="EMBL" id="CP002485">
    <property type="protein sequence ID" value="ADW71582.1"/>
    <property type="molecule type" value="Genomic_DNA"/>
</dbReference>
<gene>
    <name evidence="4" type="ordered locus">AciX9_4652</name>
</gene>
<organism evidence="5">
    <name type="scientific">Granulicella tundricola (strain ATCC BAA-1859 / DSM 23138 / MP5ACTX9)</name>
    <dbReference type="NCBI Taxonomy" id="1198114"/>
    <lineage>
        <taxon>Bacteria</taxon>
        <taxon>Pseudomonadati</taxon>
        <taxon>Acidobacteriota</taxon>
        <taxon>Terriglobia</taxon>
        <taxon>Terriglobales</taxon>
        <taxon>Acidobacteriaceae</taxon>
        <taxon>Granulicella</taxon>
    </lineage>
</organism>
<dbReference type="Proteomes" id="UP000000343">
    <property type="component" value="Plasmid pACIX905"/>
</dbReference>
<evidence type="ECO:0000313" key="5">
    <source>
        <dbReference type="Proteomes" id="UP000000343"/>
    </source>
</evidence>
<dbReference type="InterPro" id="IPR027417">
    <property type="entry name" value="P-loop_NTPase"/>
</dbReference>
<feature type="domain" description="Rad50/SbcC-type AAA" evidence="2">
    <location>
        <begin position="13"/>
        <end position="73"/>
    </location>
</feature>
<keyword evidence="5" id="KW-1185">Reference proteome</keyword>
<feature type="domain" description="Endonuclease GajA/Old nuclease/RecF-like AAA" evidence="1">
    <location>
        <begin position="193"/>
        <end position="360"/>
    </location>
</feature>
<dbReference type="KEGG" id="acm:AciX9_4652"/>
<proteinExistence type="predicted"/>
<accession>E8X7Z8</accession>
<sequence>MEVFLGDVVYLSQLTIRNFRKLERVDVSFQSGLNILVGPNNVGKTAVIDALRALLGGHDEPLPRLSSDDLFRSKTGEVATAIEFGYVFSGLDLDDEADFLPSLIATGPGKSLEAHFHIRYSDPEKSSGRLRVKRWSGALEENSLNSEMTENLRGVYLPPLRDVALGLRPSRSSQLARLIHILADEAGQSGIEKALEKLDTDLKSHPPIIDIQLAITGHHEKMLGAQLAQVLEVGLSASDFQRFSSRLSLMVDSFDVEQNGLGFNNLIFMTVVLSELARNPEITYRGLIVEEPEAHLHPHLQSILLQYLEKVKSLKKSQKSATENLGEKEPPAESVAEEEVGDEIEGAVQVFVTSHSPHFASIAKLSSLVCLVEGDTGTKSFLPRSVVFDKGKREKLERYLDVTRAELFFAKRIIFVEGAAELMLVSVMAQKCGYNLRDYAVSLISVEGLNFDCFLPLFGEDSIRVPVAVITDADPFTMVGEESVPVYPGANDAIEISANAKVLLQSTDQFIGVFHGQKTLEYDLALFESNRTLMLKALKVLHPGIGATLDKEVAAAKGDAAKAKVLFSGMFERSSNNVQKGRFGQVLAQELLDAKNDCAVPPYIKKAIEHVCCGKKA</sequence>
<evidence type="ECO:0008006" key="6">
    <source>
        <dbReference type="Google" id="ProtNLM"/>
    </source>
</evidence>
<dbReference type="InterPro" id="IPR041685">
    <property type="entry name" value="AAA_GajA/Old/RecF-like"/>
</dbReference>
<dbReference type="AlphaFoldDB" id="E8X7Z8"/>
<protein>
    <recommendedName>
        <fullName evidence="6">ATP-dependent endonuclease</fullName>
    </recommendedName>
</protein>
<dbReference type="Pfam" id="PF13476">
    <property type="entry name" value="AAA_23"/>
    <property type="match status" value="1"/>
</dbReference>
<name>E8X7Z8_GRATM</name>
<evidence type="ECO:0000313" key="4">
    <source>
        <dbReference type="EMBL" id="ADW71582.1"/>
    </source>
</evidence>
<feature type="domain" description="OLD protein-like TOPRIM" evidence="3">
    <location>
        <begin position="408"/>
        <end position="474"/>
    </location>
</feature>
<geneLocation type="plasmid" evidence="4 5">
    <name>pACIX905</name>
</geneLocation>
<keyword evidence="4" id="KW-0614">Plasmid</keyword>
<dbReference type="RefSeq" id="WP_013573301.1">
    <property type="nucleotide sequence ID" value="NC_015060.1"/>
</dbReference>
<dbReference type="HOGENOM" id="CLU_021240_1_0_0"/>